<proteinExistence type="predicted"/>
<keyword evidence="2" id="KW-1185">Reference proteome</keyword>
<organism evidence="1 2">
    <name type="scientific">Anoxybacterium hadale</name>
    <dbReference type="NCBI Taxonomy" id="3408580"/>
    <lineage>
        <taxon>Bacteria</taxon>
        <taxon>Bacillati</taxon>
        <taxon>Bacillota</taxon>
        <taxon>Clostridia</taxon>
        <taxon>Peptostreptococcales</taxon>
        <taxon>Anaerovoracaceae</taxon>
        <taxon>Anoxybacterium</taxon>
    </lineage>
</organism>
<reference evidence="1" key="1">
    <citation type="submission" date="2019-08" db="EMBL/GenBank/DDBJ databases">
        <title>Genome sequence of Clostridiales bacterium MT110.</title>
        <authorList>
            <person name="Cao J."/>
        </authorList>
    </citation>
    <scope>NUCLEOTIDE SEQUENCE</scope>
    <source>
        <strain evidence="1">MT110</strain>
    </source>
</reference>
<protein>
    <submittedName>
        <fullName evidence="1">Uncharacterized protein</fullName>
    </submittedName>
</protein>
<dbReference type="EMBL" id="CP042469">
    <property type="protein sequence ID" value="QOX62765.1"/>
    <property type="molecule type" value="Genomic_DNA"/>
</dbReference>
<evidence type="ECO:0000313" key="2">
    <source>
        <dbReference type="Proteomes" id="UP000594014"/>
    </source>
</evidence>
<gene>
    <name evidence="1" type="ORF">FRZ06_05095</name>
</gene>
<dbReference type="Proteomes" id="UP000594014">
    <property type="component" value="Chromosome"/>
</dbReference>
<sequence length="151" mass="17486">MKQYDKLLILPAIIIIIAGIFSGFSNQSYDQIAEDLLRERTEILQNAYYGKIDRNKAEAALSKIETYPLLSEDVGNLKDYDASQLDIVKSMDFIIVNQETKMFDYISFHTKIRWYMSGLSSDYVSENEYSVILKSTSEGYKLSEFNPKQEY</sequence>
<accession>A0ACD1A8K5</accession>
<name>A0ACD1A8K5_9FIRM</name>
<evidence type="ECO:0000313" key="1">
    <source>
        <dbReference type="EMBL" id="QOX62765.1"/>
    </source>
</evidence>